<dbReference type="GO" id="GO:0046872">
    <property type="term" value="F:metal ion binding"/>
    <property type="evidence" value="ECO:0007669"/>
    <property type="project" value="UniProtKB-KW"/>
</dbReference>
<evidence type="ECO:0000256" key="1">
    <source>
        <dbReference type="ARBA" id="ARBA00005568"/>
    </source>
</evidence>
<dbReference type="Gene3D" id="3.20.20.60">
    <property type="entry name" value="Phosphoenolpyruvate-binding domains"/>
    <property type="match status" value="1"/>
</dbReference>
<dbReference type="InterPro" id="IPR050251">
    <property type="entry name" value="HpcH-HpaI_aldolase"/>
</dbReference>
<dbReference type="InterPro" id="IPR005000">
    <property type="entry name" value="Aldolase/citrate-lyase_domain"/>
</dbReference>
<proteinExistence type="inferred from homology"/>
<comment type="caution">
    <text evidence="5">The sequence shown here is derived from an EMBL/GenBank/DDBJ whole genome shotgun (WGS) entry which is preliminary data.</text>
</comment>
<reference evidence="5 6" key="1">
    <citation type="submission" date="2016-09" db="EMBL/GenBank/DDBJ databases">
        <title>Pseudonocardia autotrophica DSM535, a candidate organism with high potential of specific P450 cytochromes.</title>
        <authorList>
            <person name="Grumaz C."/>
            <person name="Vainshtein Y."/>
            <person name="Kirstahler P."/>
            <person name="Sohn K."/>
        </authorList>
    </citation>
    <scope>NUCLEOTIDE SEQUENCE [LARGE SCALE GENOMIC DNA]</scope>
    <source>
        <strain evidence="5 6">DSM 535</strain>
    </source>
</reference>
<evidence type="ECO:0000256" key="2">
    <source>
        <dbReference type="ARBA" id="ARBA00022723"/>
    </source>
</evidence>
<protein>
    <submittedName>
        <fullName evidence="5">2-keto-3-deoxy-L-rhamnonate aldolase</fullName>
        <ecNumber evidence="5">4.1.2.53</ecNumber>
    </submittedName>
</protein>
<gene>
    <name evidence="5" type="primary">rhmA_2</name>
    <name evidence="5" type="ORF">BG845_05852</name>
</gene>
<name>A0A1Y2MKH9_PSEAH</name>
<evidence type="ECO:0000256" key="3">
    <source>
        <dbReference type="ARBA" id="ARBA00023239"/>
    </source>
</evidence>
<keyword evidence="6" id="KW-1185">Reference proteome</keyword>
<keyword evidence="3 5" id="KW-0456">Lyase</keyword>
<dbReference type="InterPro" id="IPR040442">
    <property type="entry name" value="Pyrv_kinase-like_dom_sf"/>
</dbReference>
<dbReference type="AlphaFoldDB" id="A0A1Y2MKH9"/>
<sequence>MADLPGALTGREPGAPAVGAWIKLATTESVEIMAAVGIDFVVIDLEHAPLDLQTAAGMIVLARAYGMTPLVRVPGHEPATIGRVLDSGACGILVPHVDDAEQARAVVSAMRFPPHGARGAGGTSRAGRWGLLSRAEYTRFGNEQVLCIPQLESAEAIEAAPEILAVDGVDAVFLGAGDLALSLGLGAGEPAVRALLDTGRAAAAAAGKPCGAASAGVDGALRAAELGHGFVVIGNDATLLARAADALVGGVRAGLRGTR</sequence>
<organism evidence="5 6">
    <name type="scientific">Pseudonocardia autotrophica</name>
    <name type="common">Amycolata autotrophica</name>
    <name type="synonym">Nocardia autotrophica</name>
    <dbReference type="NCBI Taxonomy" id="2074"/>
    <lineage>
        <taxon>Bacteria</taxon>
        <taxon>Bacillati</taxon>
        <taxon>Actinomycetota</taxon>
        <taxon>Actinomycetes</taxon>
        <taxon>Pseudonocardiales</taxon>
        <taxon>Pseudonocardiaceae</taxon>
        <taxon>Pseudonocardia</taxon>
    </lineage>
</organism>
<dbReference type="GO" id="GO:0005737">
    <property type="term" value="C:cytoplasm"/>
    <property type="evidence" value="ECO:0007669"/>
    <property type="project" value="TreeGrafter"/>
</dbReference>
<dbReference type="InterPro" id="IPR015813">
    <property type="entry name" value="Pyrv/PenolPyrv_kinase-like_dom"/>
</dbReference>
<feature type="domain" description="HpcH/HpaI aldolase/citrate lyase" evidence="4">
    <location>
        <begin position="19"/>
        <end position="240"/>
    </location>
</feature>
<dbReference type="EMBL" id="MIGB01000047">
    <property type="protein sequence ID" value="OSY35760.1"/>
    <property type="molecule type" value="Genomic_DNA"/>
</dbReference>
<dbReference type="GO" id="GO:0106099">
    <property type="term" value="F:2-keto-3-deoxy-L-rhamnonate aldolase activity"/>
    <property type="evidence" value="ECO:0007669"/>
    <property type="project" value="UniProtKB-EC"/>
</dbReference>
<dbReference type="Proteomes" id="UP000194360">
    <property type="component" value="Unassembled WGS sequence"/>
</dbReference>
<dbReference type="Pfam" id="PF03328">
    <property type="entry name" value="HpcH_HpaI"/>
    <property type="match status" value="1"/>
</dbReference>
<dbReference type="RefSeq" id="WP_232021313.1">
    <property type="nucleotide sequence ID" value="NZ_AP018920.1"/>
</dbReference>
<evidence type="ECO:0000313" key="6">
    <source>
        <dbReference type="Proteomes" id="UP000194360"/>
    </source>
</evidence>
<dbReference type="PANTHER" id="PTHR30502">
    <property type="entry name" value="2-KETO-3-DEOXY-L-RHAMNONATE ALDOLASE"/>
    <property type="match status" value="1"/>
</dbReference>
<dbReference type="PANTHER" id="PTHR30502:SF0">
    <property type="entry name" value="PHOSPHOENOLPYRUVATE CARBOXYLASE FAMILY PROTEIN"/>
    <property type="match status" value="1"/>
</dbReference>
<dbReference type="EC" id="4.1.2.53" evidence="5"/>
<accession>A0A1Y2MKH9</accession>
<evidence type="ECO:0000259" key="4">
    <source>
        <dbReference type="Pfam" id="PF03328"/>
    </source>
</evidence>
<dbReference type="STRING" id="2074.BG845_05852"/>
<keyword evidence="2" id="KW-0479">Metal-binding</keyword>
<evidence type="ECO:0000313" key="5">
    <source>
        <dbReference type="EMBL" id="OSY35760.1"/>
    </source>
</evidence>
<comment type="similarity">
    <text evidence="1">Belongs to the HpcH/HpaI aldolase family.</text>
</comment>
<dbReference type="SUPFAM" id="SSF51621">
    <property type="entry name" value="Phosphoenolpyruvate/pyruvate domain"/>
    <property type="match status" value="1"/>
</dbReference>